<protein>
    <submittedName>
        <fullName evidence="10">Colicin I receptor</fullName>
    </submittedName>
</protein>
<evidence type="ECO:0000259" key="8">
    <source>
        <dbReference type="Pfam" id="PF07715"/>
    </source>
</evidence>
<comment type="subcellular location">
    <subcellularLocation>
        <location evidence="1 7">Cell outer membrane</location>
        <topology evidence="1 7">Multi-pass membrane protein</topology>
    </subcellularLocation>
</comment>
<evidence type="ECO:0000256" key="2">
    <source>
        <dbReference type="ARBA" id="ARBA00022448"/>
    </source>
</evidence>
<dbReference type="SUPFAM" id="SSF56935">
    <property type="entry name" value="Porins"/>
    <property type="match status" value="1"/>
</dbReference>
<evidence type="ECO:0000313" key="10">
    <source>
        <dbReference type="EMBL" id="SUJ05528.1"/>
    </source>
</evidence>
<keyword evidence="10" id="KW-0675">Receptor</keyword>
<dbReference type="GeneID" id="93809338"/>
<dbReference type="PANTHER" id="PTHR30069:SF37">
    <property type="entry name" value="FERRIC VIBRIOBACTIN RECEPTOR VIUA"/>
    <property type="match status" value="1"/>
</dbReference>
<evidence type="ECO:0000256" key="6">
    <source>
        <dbReference type="ARBA" id="ARBA00023237"/>
    </source>
</evidence>
<dbReference type="GO" id="GO:0009279">
    <property type="term" value="C:cell outer membrane"/>
    <property type="evidence" value="ECO:0007669"/>
    <property type="project" value="UniProtKB-SubCell"/>
</dbReference>
<accession>A0A380BSX9</accession>
<comment type="similarity">
    <text evidence="7">Belongs to the TonB-dependent receptor family.</text>
</comment>
<feature type="domain" description="Outer membrane protein beta-barrel" evidence="9">
    <location>
        <begin position="450"/>
        <end position="620"/>
    </location>
</feature>
<keyword evidence="5 7" id="KW-0472">Membrane</keyword>
<accession>A0A3G4UND4</accession>
<sequence length="649" mass="72624">MFISYSFKRALPWLPFGIIAANTLLVPVGQADEAMEIIAVNGTRYQDDSVLALSHTGQSLTVISRDMIVSAGAVDINEILNQFVPGLFANGRNGRHTDTDYSLQGSRPVDILWLLDGNRLNNRLYGSTYTDSINPMMIERIEVIKGAQGLIYGSDAIAGVVNIITRDSHGEQGGEVNLSADTLTSYDLGAYVSGGSDTLSYSLSGSSSQSDGYAFWEDDEYSPVAAEDKDRGYRMMNIGGKLNWQPSAQHKITLFGQYNNGVLERPLAYSAIVSENERKQTLAWLGWQYQATDKLSLETRLHYQNWDSYYSEITLEPDGSMTIPYRDAYWGFTDKGAKVSGRYQADSGDSWLGGIEWQSYYGADEVMELQAPTDDTKAAFLQYKPHFSALPGTVLALGLRYNRLANNEDKWVASLGLEQELGQNWQLKAAVGNGFRQPTSSELWAKVGTLGNPELESEESINTNLTLVYQGNFTFSVEAYWRETDNLVDKREIATNVWQYANLDGKVRGQGVDIQYIMNPAQGWQLELSGSYNRARERGKDQQIERIPQYMGFARLSWDATDSLNLYLQGRYVGEFTDYGLKAGDYLLTGIGADWWLTASQNQQLTLRIDNLFDEDNTSAIFKHGHKAEYPIPTLGAPRTAQLIYRYLF</sequence>
<dbReference type="Gene3D" id="2.170.130.10">
    <property type="entry name" value="TonB-dependent receptor, plug domain"/>
    <property type="match status" value="1"/>
</dbReference>
<dbReference type="InterPro" id="IPR036942">
    <property type="entry name" value="Beta-barrel_TonB_sf"/>
</dbReference>
<evidence type="ECO:0000259" key="9">
    <source>
        <dbReference type="Pfam" id="PF14905"/>
    </source>
</evidence>
<organism evidence="10 11">
    <name type="scientific">Shewanella algae</name>
    <dbReference type="NCBI Taxonomy" id="38313"/>
    <lineage>
        <taxon>Bacteria</taxon>
        <taxon>Pseudomonadati</taxon>
        <taxon>Pseudomonadota</taxon>
        <taxon>Gammaproteobacteria</taxon>
        <taxon>Alteromonadales</taxon>
        <taxon>Shewanellaceae</taxon>
        <taxon>Shewanella</taxon>
    </lineage>
</organism>
<keyword evidence="2 7" id="KW-0813">Transport</keyword>
<dbReference type="GO" id="GO:0044718">
    <property type="term" value="P:siderophore transmembrane transport"/>
    <property type="evidence" value="ECO:0007669"/>
    <property type="project" value="TreeGrafter"/>
</dbReference>
<dbReference type="InterPro" id="IPR037066">
    <property type="entry name" value="Plug_dom_sf"/>
</dbReference>
<dbReference type="Proteomes" id="UP000254069">
    <property type="component" value="Unassembled WGS sequence"/>
</dbReference>
<dbReference type="InterPro" id="IPR039426">
    <property type="entry name" value="TonB-dep_rcpt-like"/>
</dbReference>
<reference evidence="10 11" key="1">
    <citation type="submission" date="2018-06" db="EMBL/GenBank/DDBJ databases">
        <authorList>
            <consortium name="Pathogen Informatics"/>
            <person name="Doyle S."/>
        </authorList>
    </citation>
    <scope>NUCLEOTIDE SEQUENCE [LARGE SCALE GENOMIC DNA]</scope>
    <source>
        <strain evidence="10 11">NCTC10738</strain>
    </source>
</reference>
<evidence type="ECO:0000256" key="1">
    <source>
        <dbReference type="ARBA" id="ARBA00004571"/>
    </source>
</evidence>
<keyword evidence="6 7" id="KW-0998">Cell outer membrane</keyword>
<keyword evidence="3 7" id="KW-1134">Transmembrane beta strand</keyword>
<dbReference type="Pfam" id="PF14905">
    <property type="entry name" value="OMP_b-brl_3"/>
    <property type="match status" value="1"/>
</dbReference>
<keyword evidence="11" id="KW-1185">Reference proteome</keyword>
<dbReference type="AlphaFoldDB" id="A0A380BSX9"/>
<dbReference type="InterPro" id="IPR041700">
    <property type="entry name" value="OMP_b-brl_3"/>
</dbReference>
<feature type="domain" description="TonB-dependent receptor plug" evidence="8">
    <location>
        <begin position="54"/>
        <end position="160"/>
    </location>
</feature>
<proteinExistence type="inferred from homology"/>
<evidence type="ECO:0000256" key="7">
    <source>
        <dbReference type="PROSITE-ProRule" id="PRU01360"/>
    </source>
</evidence>
<evidence type="ECO:0000256" key="3">
    <source>
        <dbReference type="ARBA" id="ARBA00022452"/>
    </source>
</evidence>
<dbReference type="CDD" id="cd01347">
    <property type="entry name" value="ligand_gated_channel"/>
    <property type="match status" value="1"/>
</dbReference>
<dbReference type="RefSeq" id="WP_082813096.1">
    <property type="nucleotide sequence ID" value="NZ_AP024610.1"/>
</dbReference>
<dbReference type="GO" id="GO:0015344">
    <property type="term" value="F:siderophore uptake transmembrane transporter activity"/>
    <property type="evidence" value="ECO:0007669"/>
    <property type="project" value="TreeGrafter"/>
</dbReference>
<evidence type="ECO:0000256" key="5">
    <source>
        <dbReference type="ARBA" id="ARBA00023136"/>
    </source>
</evidence>
<dbReference type="InterPro" id="IPR012910">
    <property type="entry name" value="Plug_dom"/>
</dbReference>
<evidence type="ECO:0000256" key="4">
    <source>
        <dbReference type="ARBA" id="ARBA00022692"/>
    </source>
</evidence>
<gene>
    <name evidence="10" type="primary">cirA_7</name>
    <name evidence="10" type="ORF">NCTC10738_03814</name>
</gene>
<evidence type="ECO:0000313" key="11">
    <source>
        <dbReference type="Proteomes" id="UP000254069"/>
    </source>
</evidence>
<dbReference type="PANTHER" id="PTHR30069">
    <property type="entry name" value="TONB-DEPENDENT OUTER MEMBRANE RECEPTOR"/>
    <property type="match status" value="1"/>
</dbReference>
<keyword evidence="4 7" id="KW-0812">Transmembrane</keyword>
<dbReference type="Gene3D" id="2.40.170.20">
    <property type="entry name" value="TonB-dependent receptor, beta-barrel domain"/>
    <property type="match status" value="1"/>
</dbReference>
<dbReference type="PROSITE" id="PS52016">
    <property type="entry name" value="TONB_DEPENDENT_REC_3"/>
    <property type="match status" value="1"/>
</dbReference>
<dbReference type="EMBL" id="UGYO01000002">
    <property type="protein sequence ID" value="SUJ05528.1"/>
    <property type="molecule type" value="Genomic_DNA"/>
</dbReference>
<name>A0A380BSX9_9GAMM</name>
<dbReference type="Pfam" id="PF07715">
    <property type="entry name" value="Plug"/>
    <property type="match status" value="1"/>
</dbReference>